<reference evidence="1" key="1">
    <citation type="journal article" date="2014" name="Front. Microbiol.">
        <title>High frequency of phylogenetically diverse reductive dehalogenase-homologous genes in deep subseafloor sedimentary metagenomes.</title>
        <authorList>
            <person name="Kawai M."/>
            <person name="Futagami T."/>
            <person name="Toyoda A."/>
            <person name="Takaki Y."/>
            <person name="Nishi S."/>
            <person name="Hori S."/>
            <person name="Arai W."/>
            <person name="Tsubouchi T."/>
            <person name="Morono Y."/>
            <person name="Uchiyama I."/>
            <person name="Ito T."/>
            <person name="Fujiyama A."/>
            <person name="Inagaki F."/>
            <person name="Takami H."/>
        </authorList>
    </citation>
    <scope>NUCLEOTIDE SEQUENCE</scope>
    <source>
        <strain evidence="1">Expedition CK06-06</strain>
    </source>
</reference>
<proteinExistence type="predicted"/>
<evidence type="ECO:0008006" key="2">
    <source>
        <dbReference type="Google" id="ProtNLM"/>
    </source>
</evidence>
<name>X1FW61_9ZZZZ</name>
<evidence type="ECO:0000313" key="1">
    <source>
        <dbReference type="EMBL" id="GAH36800.1"/>
    </source>
</evidence>
<dbReference type="AlphaFoldDB" id="X1FW61"/>
<comment type="caution">
    <text evidence="1">The sequence shown here is derived from an EMBL/GenBank/DDBJ whole genome shotgun (WGS) entry which is preliminary data.</text>
</comment>
<sequence length="69" mass="7938">LKPDGVLLLLDYDYPPDSNVLGFGFVRLIEKCGDIIKNIEQLLHDRNCSYQRKLISGFGSIQLFIIRKK</sequence>
<organism evidence="1">
    <name type="scientific">marine sediment metagenome</name>
    <dbReference type="NCBI Taxonomy" id="412755"/>
    <lineage>
        <taxon>unclassified sequences</taxon>
        <taxon>metagenomes</taxon>
        <taxon>ecological metagenomes</taxon>
    </lineage>
</organism>
<feature type="non-terminal residue" evidence="1">
    <location>
        <position position="1"/>
    </location>
</feature>
<dbReference type="EMBL" id="BARU01006781">
    <property type="protein sequence ID" value="GAH36800.1"/>
    <property type="molecule type" value="Genomic_DNA"/>
</dbReference>
<accession>X1FW61</accession>
<gene>
    <name evidence="1" type="ORF">S03H2_13355</name>
</gene>
<protein>
    <recommendedName>
        <fullName evidence="2">O-methyltransferase domain-containing protein</fullName>
    </recommendedName>
</protein>